<dbReference type="Proteomes" id="UP000789920">
    <property type="component" value="Unassembled WGS sequence"/>
</dbReference>
<gene>
    <name evidence="1" type="ORF">RPERSI_LOCUS15032</name>
</gene>
<accession>A0ACA9QT33</accession>
<sequence>FNSCTFVTKYYLKDPNEKIPTEKKLKHIQVEELIKHLQNNYINCWNK</sequence>
<keyword evidence="2" id="KW-1185">Reference proteome</keyword>
<dbReference type="EMBL" id="CAJVQC010035504">
    <property type="protein sequence ID" value="CAG8759169.1"/>
    <property type="molecule type" value="Genomic_DNA"/>
</dbReference>
<comment type="caution">
    <text evidence="1">The sequence shown here is derived from an EMBL/GenBank/DDBJ whole genome shotgun (WGS) entry which is preliminary data.</text>
</comment>
<evidence type="ECO:0000313" key="2">
    <source>
        <dbReference type="Proteomes" id="UP000789920"/>
    </source>
</evidence>
<feature type="non-terminal residue" evidence="1">
    <location>
        <position position="1"/>
    </location>
</feature>
<evidence type="ECO:0000313" key="1">
    <source>
        <dbReference type="EMBL" id="CAG8759169.1"/>
    </source>
</evidence>
<proteinExistence type="predicted"/>
<name>A0ACA9QT33_9GLOM</name>
<feature type="non-terminal residue" evidence="1">
    <location>
        <position position="47"/>
    </location>
</feature>
<organism evidence="1 2">
    <name type="scientific">Racocetra persica</name>
    <dbReference type="NCBI Taxonomy" id="160502"/>
    <lineage>
        <taxon>Eukaryota</taxon>
        <taxon>Fungi</taxon>
        <taxon>Fungi incertae sedis</taxon>
        <taxon>Mucoromycota</taxon>
        <taxon>Glomeromycotina</taxon>
        <taxon>Glomeromycetes</taxon>
        <taxon>Diversisporales</taxon>
        <taxon>Gigasporaceae</taxon>
        <taxon>Racocetra</taxon>
    </lineage>
</organism>
<reference evidence="1" key="1">
    <citation type="submission" date="2021-06" db="EMBL/GenBank/DDBJ databases">
        <authorList>
            <person name="Kallberg Y."/>
            <person name="Tangrot J."/>
            <person name="Rosling A."/>
        </authorList>
    </citation>
    <scope>NUCLEOTIDE SEQUENCE</scope>
    <source>
        <strain evidence="1">MA461A</strain>
    </source>
</reference>
<protein>
    <submittedName>
        <fullName evidence="1">3899_t:CDS:1</fullName>
    </submittedName>
</protein>